<dbReference type="EMBL" id="JALHLE010000028">
    <property type="protein sequence ID" value="MCJ2180116.1"/>
    <property type="molecule type" value="Genomic_DNA"/>
</dbReference>
<dbReference type="SUPFAM" id="SSF101327">
    <property type="entry name" value="YgfB-like"/>
    <property type="match status" value="1"/>
</dbReference>
<organism evidence="1 2">
    <name type="scientific">Novosphingobium album</name>
    <name type="common">ex Hu et al. 2023</name>
    <dbReference type="NCBI Taxonomy" id="2930093"/>
    <lineage>
        <taxon>Bacteria</taxon>
        <taxon>Pseudomonadati</taxon>
        <taxon>Pseudomonadota</taxon>
        <taxon>Alphaproteobacteria</taxon>
        <taxon>Sphingomonadales</taxon>
        <taxon>Sphingomonadaceae</taxon>
        <taxon>Novosphingobium</taxon>
    </lineage>
</organism>
<proteinExistence type="predicted"/>
<evidence type="ECO:0000313" key="2">
    <source>
        <dbReference type="Proteomes" id="UP001162880"/>
    </source>
</evidence>
<protein>
    <submittedName>
        <fullName evidence="1">UPF0149 family protein</fullName>
    </submittedName>
</protein>
<reference evidence="1" key="1">
    <citation type="submission" date="2022-03" db="EMBL/GenBank/DDBJ databases">
        <title>Identification of a novel bacterium isolated from mangrove sediments.</title>
        <authorList>
            <person name="Pan X."/>
        </authorList>
    </citation>
    <scope>NUCLEOTIDE SEQUENCE</scope>
    <source>
        <strain evidence="1">B2580</strain>
    </source>
</reference>
<sequence>MSWDDIEIWRADAPLTRPSSSAVDGFLTGSILSFDESDDDATINAIIGAAEASAPANKKQKLAAEHLAHRLDEIRRALSDERNSYAPMLTLLDNGDIDLTEWATGFLEAVGPDLDLWLYLLQGKREAGQFGLIGAHAAGPMGQAAREWIAKHEDHDRLNDIVLRQWEFIPSLLRTLYRTRLANAANSR</sequence>
<dbReference type="Gene3D" id="1.20.120.740">
    <property type="entry name" value="YgfB uncharacterised protein family UPF0149, PF03695"/>
    <property type="match status" value="1"/>
</dbReference>
<gene>
    <name evidence="1" type="ORF">MTR64_16215</name>
</gene>
<dbReference type="Pfam" id="PF03695">
    <property type="entry name" value="UPF0149"/>
    <property type="match status" value="1"/>
</dbReference>
<dbReference type="RefSeq" id="WP_243995485.1">
    <property type="nucleotide sequence ID" value="NZ_JALHLE010000028.1"/>
</dbReference>
<comment type="caution">
    <text evidence="1">The sequence shown here is derived from an EMBL/GenBank/DDBJ whole genome shotgun (WGS) entry which is preliminary data.</text>
</comment>
<keyword evidence="2" id="KW-1185">Reference proteome</keyword>
<evidence type="ECO:0000313" key="1">
    <source>
        <dbReference type="EMBL" id="MCJ2180116.1"/>
    </source>
</evidence>
<dbReference type="Proteomes" id="UP001162880">
    <property type="component" value="Unassembled WGS sequence"/>
</dbReference>
<dbReference type="InterPro" id="IPR011978">
    <property type="entry name" value="YgfB-like"/>
</dbReference>
<dbReference type="NCBIfam" id="TIGR02292">
    <property type="entry name" value="ygfB_yecA"/>
    <property type="match status" value="1"/>
</dbReference>
<name>A0ABT0B511_9SPHN</name>
<dbReference type="InterPro" id="IPR036255">
    <property type="entry name" value="YgfB-like_sf"/>
</dbReference>
<accession>A0ABT0B511</accession>